<dbReference type="Pfam" id="PF07534">
    <property type="entry name" value="TLD"/>
    <property type="match status" value="1"/>
</dbReference>
<evidence type="ECO:0008006" key="6">
    <source>
        <dbReference type="Google" id="ProtNLM"/>
    </source>
</evidence>
<dbReference type="Proteomes" id="UP000247702">
    <property type="component" value="Unassembled WGS sequence"/>
</dbReference>
<feature type="domain" description="BTB" evidence="2">
    <location>
        <begin position="24"/>
        <end position="97"/>
    </location>
</feature>
<protein>
    <recommendedName>
        <fullName evidence="6">BTB domain-containing protein</fullName>
    </recommendedName>
</protein>
<reference evidence="4 5" key="1">
    <citation type="submission" date="2017-11" db="EMBL/GenBank/DDBJ databases">
        <title>The genome of Rhizophagus clarus HR1 reveals common genetic basis of auxotrophy among arbuscular mycorrhizal fungi.</title>
        <authorList>
            <person name="Kobayashi Y."/>
        </authorList>
    </citation>
    <scope>NUCLEOTIDE SEQUENCE [LARGE SCALE GENOMIC DNA]</scope>
    <source>
        <strain evidence="4 5">HR1</strain>
    </source>
</reference>
<name>A0A2Z6RUV5_9GLOM</name>
<dbReference type="InterPro" id="IPR000210">
    <property type="entry name" value="BTB/POZ_dom"/>
</dbReference>
<dbReference type="CDD" id="cd14733">
    <property type="entry name" value="BACK"/>
    <property type="match status" value="1"/>
</dbReference>
<dbReference type="CDD" id="cd18186">
    <property type="entry name" value="BTB_POZ_ZBTB_KLHL-like"/>
    <property type="match status" value="1"/>
</dbReference>
<dbReference type="GO" id="GO:0005737">
    <property type="term" value="C:cytoplasm"/>
    <property type="evidence" value="ECO:0007669"/>
    <property type="project" value="TreeGrafter"/>
</dbReference>
<proteinExistence type="predicted"/>
<feature type="domain" description="TLDc" evidence="3">
    <location>
        <begin position="522"/>
        <end position="688"/>
    </location>
</feature>
<organism evidence="4 5">
    <name type="scientific">Rhizophagus clarus</name>
    <dbReference type="NCBI Taxonomy" id="94130"/>
    <lineage>
        <taxon>Eukaryota</taxon>
        <taxon>Fungi</taxon>
        <taxon>Fungi incertae sedis</taxon>
        <taxon>Mucoromycota</taxon>
        <taxon>Glomeromycotina</taxon>
        <taxon>Glomeromycetes</taxon>
        <taxon>Glomerales</taxon>
        <taxon>Glomeraceae</taxon>
        <taxon>Rhizophagus</taxon>
    </lineage>
</organism>
<comment type="caution">
    <text evidence="4">The sequence shown here is derived from an EMBL/GenBank/DDBJ whole genome shotgun (WGS) entry which is preliminary data.</text>
</comment>
<feature type="region of interest" description="Disordered" evidence="1">
    <location>
        <begin position="362"/>
        <end position="407"/>
    </location>
</feature>
<evidence type="ECO:0000313" key="5">
    <source>
        <dbReference type="Proteomes" id="UP000247702"/>
    </source>
</evidence>
<accession>A0A2Z6RUV5</accession>
<feature type="compositionally biased region" description="Polar residues" evidence="1">
    <location>
        <begin position="367"/>
        <end position="379"/>
    </location>
</feature>
<evidence type="ECO:0000259" key="3">
    <source>
        <dbReference type="PROSITE" id="PS51886"/>
    </source>
</evidence>
<dbReference type="PANTHER" id="PTHR46306">
    <property type="entry name" value="BTB/POZ DOMAIN-CONTAINING PROTEIN 9"/>
    <property type="match status" value="1"/>
</dbReference>
<sequence>MVRNKLLPKLSQNFLEILDDKEYYDITIEVGNDPYVKIFHAHMVILSYRSPYLKKILSSIEKKNDGTLINIKLSNILPEIFQIILRYIYSGRLSLKDHDTSDIIKILITSKELDLQELIPYLESYLIENEGNWMEQNFDLIYRTSFDNDSFLQLQKFCKDLITENPEKIFNSSNFLSISKDLLLLILKNVDNKNNNDDDDDNINNNVNDNVNIINKMNQVQIWDYVLRWGIAQNSQVFTDPSNYSNDDFILLKNTLQNFIPFIKFTKFTSKEFLDKVYHYKKALPEDLCENLIIYFLDSNNNQNNNEKSISHTTSETDQLQTGLETIEKAKDAQSKPLIKEIRRIQSESQTTIETKKIQPKPLMVKKTSQIQQKTQMTKKNPAKPLMDNETSQIKPKPQMTKENQSKSLMEKVTIQIQPESQMIEETKANQSKLMMAKAINKIQLESQEMNQLKSLMANKIKPKPQTNNEAKANHSRPLMAEETNQIQQELPQSQIITNQHAELIIKWIDEANIEKSSKSHSLVSKFYYTPKSNCTNCKYKLKLLFRGSRDGFMPKEFHNICGKQSSTLAIIKVKDSNEILGGYNPIEWKSNFGYGTTKDSFIFSFANKENINDHIISRIEDEKKAINYGSLYGPSFGFGDLIVHGGPGNDNFYDSDNNYCKKSSYEKQIRNTNDTFSIEEYEIFQIIKKN</sequence>
<keyword evidence="5" id="KW-1185">Reference proteome</keyword>
<dbReference type="PROSITE" id="PS50097">
    <property type="entry name" value="BTB"/>
    <property type="match status" value="1"/>
</dbReference>
<gene>
    <name evidence="4" type="ORF">RclHR1_00690004</name>
</gene>
<dbReference type="SUPFAM" id="SSF54695">
    <property type="entry name" value="POZ domain"/>
    <property type="match status" value="1"/>
</dbReference>
<dbReference type="PROSITE" id="PS51886">
    <property type="entry name" value="TLDC"/>
    <property type="match status" value="1"/>
</dbReference>
<dbReference type="AlphaFoldDB" id="A0A2Z6RUV5"/>
<dbReference type="InterPro" id="IPR011333">
    <property type="entry name" value="SKP1/BTB/POZ_sf"/>
</dbReference>
<dbReference type="InterPro" id="IPR006571">
    <property type="entry name" value="TLDc_dom"/>
</dbReference>
<evidence type="ECO:0000313" key="4">
    <source>
        <dbReference type="EMBL" id="GBC06514.1"/>
    </source>
</evidence>
<dbReference type="EMBL" id="BEXD01004081">
    <property type="protein sequence ID" value="GBC06514.1"/>
    <property type="molecule type" value="Genomic_DNA"/>
</dbReference>
<evidence type="ECO:0000259" key="2">
    <source>
        <dbReference type="PROSITE" id="PS50097"/>
    </source>
</evidence>
<evidence type="ECO:0000256" key="1">
    <source>
        <dbReference type="SAM" id="MobiDB-lite"/>
    </source>
</evidence>
<dbReference type="PANTHER" id="PTHR46306:SF1">
    <property type="entry name" value="BTB_POZ DOMAIN-CONTAINING PROTEIN 9"/>
    <property type="match status" value="1"/>
</dbReference>
<dbReference type="Pfam" id="PF00651">
    <property type="entry name" value="BTB"/>
    <property type="match status" value="1"/>
</dbReference>
<dbReference type="Gene3D" id="3.30.710.10">
    <property type="entry name" value="Potassium Channel Kv1.1, Chain A"/>
    <property type="match status" value="1"/>
</dbReference>
<dbReference type="InterPro" id="IPR052407">
    <property type="entry name" value="BTB_POZ_domain_cont_9"/>
</dbReference>
<dbReference type="SMART" id="SM00225">
    <property type="entry name" value="BTB"/>
    <property type="match status" value="1"/>
</dbReference>